<dbReference type="PROSITE" id="PS51257">
    <property type="entry name" value="PROKAR_LIPOPROTEIN"/>
    <property type="match status" value="1"/>
</dbReference>
<organism evidence="1 2">
    <name type="scientific">Povalibacter uvarum</name>
    <dbReference type="NCBI Taxonomy" id="732238"/>
    <lineage>
        <taxon>Bacteria</taxon>
        <taxon>Pseudomonadati</taxon>
        <taxon>Pseudomonadota</taxon>
        <taxon>Gammaproteobacteria</taxon>
        <taxon>Steroidobacterales</taxon>
        <taxon>Steroidobacteraceae</taxon>
        <taxon>Povalibacter</taxon>
    </lineage>
</organism>
<reference evidence="1 2" key="1">
    <citation type="submission" date="2020-08" db="EMBL/GenBank/DDBJ databases">
        <title>Genomic Encyclopedia of Type Strains, Phase IV (KMG-IV): sequencing the most valuable type-strain genomes for metagenomic binning, comparative biology and taxonomic classification.</title>
        <authorList>
            <person name="Goeker M."/>
        </authorList>
    </citation>
    <scope>NUCLEOTIDE SEQUENCE [LARGE SCALE GENOMIC DNA]</scope>
    <source>
        <strain evidence="1 2">DSM 26723</strain>
    </source>
</reference>
<comment type="caution">
    <text evidence="1">The sequence shown here is derived from an EMBL/GenBank/DDBJ whole genome shotgun (WGS) entry which is preliminary data.</text>
</comment>
<evidence type="ECO:0000313" key="2">
    <source>
        <dbReference type="Proteomes" id="UP000588068"/>
    </source>
</evidence>
<dbReference type="AlphaFoldDB" id="A0A841HJD2"/>
<protein>
    <submittedName>
        <fullName evidence="1">Uncharacterized protein</fullName>
    </submittedName>
</protein>
<gene>
    <name evidence="1" type="ORF">HNQ60_001784</name>
</gene>
<proteinExistence type="predicted"/>
<sequence length="54" mass="5889">MRIVSHHTLGTWALALAATFIAGCATTYQSPRQRLWKSSAPLPGQAGRPWIVRG</sequence>
<keyword evidence="2" id="KW-1185">Reference proteome</keyword>
<evidence type="ECO:0000313" key="1">
    <source>
        <dbReference type="EMBL" id="MBB6092906.1"/>
    </source>
</evidence>
<name>A0A841HJD2_9GAMM</name>
<accession>A0A841HJD2</accession>
<dbReference type="EMBL" id="JACHHZ010000002">
    <property type="protein sequence ID" value="MBB6092906.1"/>
    <property type="molecule type" value="Genomic_DNA"/>
</dbReference>
<dbReference type="Proteomes" id="UP000588068">
    <property type="component" value="Unassembled WGS sequence"/>
</dbReference>